<accession>A0A2Y9BJJ6</accession>
<evidence type="ECO:0000256" key="5">
    <source>
        <dbReference type="ARBA" id="ARBA00023163"/>
    </source>
</evidence>
<dbReference type="InterPro" id="IPR039425">
    <property type="entry name" value="RNA_pol_sigma-70-like"/>
</dbReference>
<dbReference type="InterPro" id="IPR013324">
    <property type="entry name" value="RNA_pol_sigma_r3/r4-like"/>
</dbReference>
<dbReference type="InterPro" id="IPR007627">
    <property type="entry name" value="RNA_pol_sigma70_r2"/>
</dbReference>
<reference evidence="8 9" key="1">
    <citation type="submission" date="2018-05" db="EMBL/GenBank/DDBJ databases">
        <title>The Hungate 1000. A catalogue of reference genomes from the rumen microbiome.</title>
        <authorList>
            <person name="Kelly W."/>
        </authorList>
    </citation>
    <scope>NUCLEOTIDE SEQUENCE [LARGE SCALE GENOMIC DNA]</scope>
    <source>
        <strain evidence="8 9">NLAE-zl-C242</strain>
    </source>
</reference>
<feature type="domain" description="RNA polymerase sigma-70 region 2" evidence="6">
    <location>
        <begin position="21"/>
        <end position="85"/>
    </location>
</feature>
<comment type="similarity">
    <text evidence="1">Belongs to the sigma-70 factor family. ECF subfamily.</text>
</comment>
<keyword evidence="9" id="KW-1185">Reference proteome</keyword>
<comment type="caution">
    <text evidence="8">The sequence shown here is derived from an EMBL/GenBank/DDBJ whole genome shotgun (WGS) entry which is preliminary data.</text>
</comment>
<dbReference type="Proteomes" id="UP000245845">
    <property type="component" value="Unassembled WGS sequence"/>
</dbReference>
<dbReference type="GO" id="GO:0006352">
    <property type="term" value="P:DNA-templated transcription initiation"/>
    <property type="evidence" value="ECO:0007669"/>
    <property type="project" value="InterPro"/>
</dbReference>
<dbReference type="InterPro" id="IPR013325">
    <property type="entry name" value="RNA_pol_sigma_r2"/>
</dbReference>
<dbReference type="CDD" id="cd06171">
    <property type="entry name" value="Sigma70_r4"/>
    <property type="match status" value="1"/>
</dbReference>
<evidence type="ECO:0000259" key="6">
    <source>
        <dbReference type="Pfam" id="PF04542"/>
    </source>
</evidence>
<keyword evidence="5" id="KW-0804">Transcription</keyword>
<keyword evidence="3" id="KW-0731">Sigma factor</keyword>
<evidence type="ECO:0000313" key="8">
    <source>
        <dbReference type="EMBL" id="PWJ23430.1"/>
    </source>
</evidence>
<dbReference type="Pfam" id="PF08281">
    <property type="entry name" value="Sigma70_r4_2"/>
    <property type="match status" value="1"/>
</dbReference>
<keyword evidence="4" id="KW-0238">DNA-binding</keyword>
<dbReference type="NCBIfam" id="TIGR02937">
    <property type="entry name" value="sigma70-ECF"/>
    <property type="match status" value="1"/>
</dbReference>
<evidence type="ECO:0000256" key="1">
    <source>
        <dbReference type="ARBA" id="ARBA00010641"/>
    </source>
</evidence>
<name>A0A2Y9BJJ6_9FIRM</name>
<dbReference type="SUPFAM" id="SSF88659">
    <property type="entry name" value="Sigma3 and sigma4 domains of RNA polymerase sigma factors"/>
    <property type="match status" value="1"/>
</dbReference>
<dbReference type="SUPFAM" id="SSF88946">
    <property type="entry name" value="Sigma2 domain of RNA polymerase sigma factors"/>
    <property type="match status" value="1"/>
</dbReference>
<dbReference type="Pfam" id="PF04542">
    <property type="entry name" value="Sigma70_r2"/>
    <property type="match status" value="1"/>
</dbReference>
<evidence type="ECO:0000256" key="2">
    <source>
        <dbReference type="ARBA" id="ARBA00023015"/>
    </source>
</evidence>
<dbReference type="AlphaFoldDB" id="A0A2Y9BJJ6"/>
<dbReference type="InterPro" id="IPR036388">
    <property type="entry name" value="WH-like_DNA-bd_sf"/>
</dbReference>
<dbReference type="InterPro" id="IPR014284">
    <property type="entry name" value="RNA_pol_sigma-70_dom"/>
</dbReference>
<protein>
    <submittedName>
        <fullName evidence="8">RNA polymerase sigma-70 factor (ECF subfamily)</fullName>
    </submittedName>
</protein>
<evidence type="ECO:0000256" key="3">
    <source>
        <dbReference type="ARBA" id="ARBA00023082"/>
    </source>
</evidence>
<dbReference type="GO" id="GO:0003677">
    <property type="term" value="F:DNA binding"/>
    <property type="evidence" value="ECO:0007669"/>
    <property type="project" value="UniProtKB-KW"/>
</dbReference>
<dbReference type="PANTHER" id="PTHR43133">
    <property type="entry name" value="RNA POLYMERASE ECF-TYPE SIGMA FACTO"/>
    <property type="match status" value="1"/>
</dbReference>
<dbReference type="PANTHER" id="PTHR43133:SF8">
    <property type="entry name" value="RNA POLYMERASE SIGMA FACTOR HI_1459-RELATED"/>
    <property type="match status" value="1"/>
</dbReference>
<dbReference type="EMBL" id="QGDL01000014">
    <property type="protein sequence ID" value="PWJ23430.1"/>
    <property type="molecule type" value="Genomic_DNA"/>
</dbReference>
<proteinExistence type="inferred from homology"/>
<evidence type="ECO:0000259" key="7">
    <source>
        <dbReference type="Pfam" id="PF08281"/>
    </source>
</evidence>
<evidence type="ECO:0000313" key="9">
    <source>
        <dbReference type="Proteomes" id="UP000245845"/>
    </source>
</evidence>
<dbReference type="OrthoDB" id="1692185at2"/>
<keyword evidence="2" id="KW-0805">Transcription regulation</keyword>
<dbReference type="InterPro" id="IPR013249">
    <property type="entry name" value="RNA_pol_sigma70_r4_t2"/>
</dbReference>
<feature type="domain" description="RNA polymerase sigma factor 70 region 4 type 2" evidence="7">
    <location>
        <begin position="112"/>
        <end position="161"/>
    </location>
</feature>
<evidence type="ECO:0000256" key="4">
    <source>
        <dbReference type="ARBA" id="ARBA00023125"/>
    </source>
</evidence>
<dbReference type="GO" id="GO:0016987">
    <property type="term" value="F:sigma factor activity"/>
    <property type="evidence" value="ECO:0007669"/>
    <property type="project" value="UniProtKB-KW"/>
</dbReference>
<gene>
    <name evidence="8" type="ORF">A8806_11456</name>
</gene>
<organism evidence="8 9">
    <name type="scientific">Faecalicatena orotica</name>
    <dbReference type="NCBI Taxonomy" id="1544"/>
    <lineage>
        <taxon>Bacteria</taxon>
        <taxon>Bacillati</taxon>
        <taxon>Bacillota</taxon>
        <taxon>Clostridia</taxon>
        <taxon>Lachnospirales</taxon>
        <taxon>Lachnospiraceae</taxon>
        <taxon>Faecalicatena</taxon>
    </lineage>
</organism>
<sequence length="171" mass="20261">MDGRKMIKNIITGEKESVDTLIQMYYGDVYAYCYRHLFNKNVAQDITQETFLRFLKNIDSYKHIGKLKNYLYIIAKNIIKDYLKKPDGIYPINVGLETEIYDIENTMLEIEIKHVLDFLDTDERELIILRYYEDMTFADISKILDMPVSTVRYSLKKVEKKIGNKLGGEYR</sequence>
<dbReference type="Gene3D" id="1.10.1740.10">
    <property type="match status" value="1"/>
</dbReference>
<dbReference type="RefSeq" id="WP_109732952.1">
    <property type="nucleotide sequence ID" value="NZ_BAAACK010000015.1"/>
</dbReference>
<dbReference type="Gene3D" id="1.10.10.10">
    <property type="entry name" value="Winged helix-like DNA-binding domain superfamily/Winged helix DNA-binding domain"/>
    <property type="match status" value="1"/>
</dbReference>